<dbReference type="FunCoup" id="A3GHP7">
    <property type="interactions" value="389"/>
</dbReference>
<dbReference type="GO" id="GO:0045454">
    <property type="term" value="P:cell redox homeostasis"/>
    <property type="evidence" value="ECO:0007669"/>
    <property type="project" value="EnsemblFungi"/>
</dbReference>
<dbReference type="PANTHER" id="PTHR21396:SF2">
    <property type="entry name" value="LARGE RIBOSOMAL SUBUNIT PROTEIN ML43"/>
    <property type="match status" value="1"/>
</dbReference>
<dbReference type="GO" id="GO:0032543">
    <property type="term" value="P:mitochondrial translation"/>
    <property type="evidence" value="ECO:0007669"/>
    <property type="project" value="InterPro"/>
</dbReference>
<dbReference type="GO" id="GO:0005762">
    <property type="term" value="C:mitochondrial large ribosomal subunit"/>
    <property type="evidence" value="ECO:0007669"/>
    <property type="project" value="EnsemblFungi"/>
</dbReference>
<comment type="caution">
    <text evidence="8">The sequence shown here is derived from an EMBL/GenBank/DDBJ whole genome shotgun (WGS) entry which is preliminary data.</text>
</comment>
<dbReference type="EMBL" id="AAVQ01000002">
    <property type="protein sequence ID" value="EAZ62859.1"/>
    <property type="molecule type" value="Genomic_DNA"/>
</dbReference>
<keyword evidence="3" id="KW-0689">Ribosomal protein</keyword>
<dbReference type="SMART" id="SM00916">
    <property type="entry name" value="L51_S25_CI-B8"/>
    <property type="match status" value="1"/>
</dbReference>
<feature type="domain" description="Ribosomal protein/NADH dehydrogenase" evidence="7">
    <location>
        <begin position="32"/>
        <end position="105"/>
    </location>
</feature>
<dbReference type="OrthoDB" id="88at2759"/>
<dbReference type="PANTHER" id="PTHR21396">
    <property type="entry name" value="39S RIBOSOMAL PROTEIN L43"/>
    <property type="match status" value="1"/>
</dbReference>
<dbReference type="InterPro" id="IPR007741">
    <property type="entry name" value="Ribosomal_mL43/mS25/NADH_DH"/>
</dbReference>
<reference evidence="8 9" key="1">
    <citation type="journal article" date="2007" name="Nat. Biotechnol.">
        <title>Genome sequence of the lignocellulose-bioconverting and xylose-fermenting yeast Pichia stipitis.</title>
        <authorList>
            <person name="Jeffries T.W."/>
            <person name="Grigoriev I.V."/>
            <person name="Grimwood J."/>
            <person name="Laplaza J.M."/>
            <person name="Aerts A."/>
            <person name="Salamov A."/>
            <person name="Schmutz J."/>
            <person name="Lindquist E."/>
            <person name="Dehal P."/>
            <person name="Shapiro H."/>
            <person name="Jin Y.S."/>
            <person name="Passoth V."/>
            <person name="Richardson P.M."/>
        </authorList>
    </citation>
    <scope>NUCLEOTIDE SEQUENCE [LARGE SCALE GENOMIC DNA]</scope>
    <source>
        <strain evidence="9">ATCC 58785 / CBS 6054 / NBRC 10063 / NRRL Y-11545</strain>
    </source>
</reference>
<dbReference type="KEGG" id="pic:PICST_75347"/>
<keyword evidence="4" id="KW-0496">Mitochondrion</keyword>
<dbReference type="AlphaFoldDB" id="A3GHP7"/>
<dbReference type="RefSeq" id="XP_001386882.1">
    <property type="nucleotide sequence ID" value="XM_001386845.1"/>
</dbReference>
<evidence type="ECO:0000256" key="3">
    <source>
        <dbReference type="ARBA" id="ARBA00022980"/>
    </source>
</evidence>
<dbReference type="GeneID" id="4851796"/>
<evidence type="ECO:0000256" key="4">
    <source>
        <dbReference type="ARBA" id="ARBA00023128"/>
    </source>
</evidence>
<dbReference type="InterPro" id="IPR036249">
    <property type="entry name" value="Thioredoxin-like_sf"/>
</dbReference>
<keyword evidence="9" id="KW-1185">Reference proteome</keyword>
<dbReference type="OMA" id="ISKWIDL"/>
<comment type="subcellular location">
    <subcellularLocation>
        <location evidence="1">Mitochondrion</location>
    </subcellularLocation>
</comment>
<dbReference type="InParanoid" id="A3GHP7"/>
<keyword evidence="5" id="KW-0687">Ribonucleoprotein</keyword>
<evidence type="ECO:0000256" key="1">
    <source>
        <dbReference type="ARBA" id="ARBA00004173"/>
    </source>
</evidence>
<organism evidence="8 9">
    <name type="scientific">Scheffersomyces stipitis (strain ATCC 58785 / CBS 6054 / NBRC 10063 / NRRL Y-11545)</name>
    <name type="common">Yeast</name>
    <name type="synonym">Pichia stipitis</name>
    <dbReference type="NCBI Taxonomy" id="322104"/>
    <lineage>
        <taxon>Eukaryota</taxon>
        <taxon>Fungi</taxon>
        <taxon>Dikarya</taxon>
        <taxon>Ascomycota</taxon>
        <taxon>Saccharomycotina</taxon>
        <taxon>Pichiomycetes</taxon>
        <taxon>Debaryomycetaceae</taxon>
        <taxon>Scheffersomyces</taxon>
    </lineage>
</organism>
<dbReference type="HOGENOM" id="CLU_117700_1_1_1"/>
<evidence type="ECO:0000313" key="8">
    <source>
        <dbReference type="EMBL" id="EAZ62859.1"/>
    </source>
</evidence>
<evidence type="ECO:0000256" key="5">
    <source>
        <dbReference type="ARBA" id="ARBA00023274"/>
    </source>
</evidence>
<evidence type="ECO:0000256" key="2">
    <source>
        <dbReference type="ARBA" id="ARBA00006073"/>
    </source>
</evidence>
<dbReference type="GO" id="GO:0003735">
    <property type="term" value="F:structural constituent of ribosome"/>
    <property type="evidence" value="ECO:0007669"/>
    <property type="project" value="EnsemblFungi"/>
</dbReference>
<comment type="similarity">
    <text evidence="2">Belongs to the mitochondrion-specific ribosomal protein mL43 family.</text>
</comment>
<dbReference type="eggNOG" id="KOG3445">
    <property type="taxonomic scope" value="Eukaryota"/>
</dbReference>
<dbReference type="Gene3D" id="3.40.30.10">
    <property type="entry name" value="Glutaredoxin"/>
    <property type="match status" value="1"/>
</dbReference>
<gene>
    <name evidence="8" type="ORF">PICST_75347</name>
</gene>
<protein>
    <recommendedName>
        <fullName evidence="6">Large ribosomal subunit protein mL43</fullName>
    </recommendedName>
</protein>
<evidence type="ECO:0000256" key="6">
    <source>
        <dbReference type="ARBA" id="ARBA00035188"/>
    </source>
</evidence>
<proteinExistence type="inferred from homology"/>
<dbReference type="Proteomes" id="UP000002258">
    <property type="component" value="Chromosome 1"/>
</dbReference>
<evidence type="ECO:0000259" key="7">
    <source>
        <dbReference type="SMART" id="SM00916"/>
    </source>
</evidence>
<name>A3GHP7_PICST</name>
<accession>A3GHP7</accession>
<dbReference type="STRING" id="322104.A3GHP7"/>
<sequence>MPVKAIAKTSIARNGIGAFVLPCHKISVQYCNWGGSSSGLRQLLKSGKMDSIASQKSGVVFDVVKRVGHPKLIFHYNNSQKQEVDIANLEASQIVEKLNEYSQRSGAPLFKFNHKVLSNNDSVRGIWSPMHAPKSHRHKI</sequence>
<dbReference type="SUPFAM" id="SSF52833">
    <property type="entry name" value="Thioredoxin-like"/>
    <property type="match status" value="1"/>
</dbReference>
<evidence type="ECO:0000313" key="9">
    <source>
        <dbReference type="Proteomes" id="UP000002258"/>
    </source>
</evidence>
<dbReference type="InterPro" id="IPR039927">
    <property type="entry name" value="Ribosomal_mL43"/>
</dbReference>